<dbReference type="STRING" id="1445510.YC6258_05296"/>
<dbReference type="CDD" id="cd00082">
    <property type="entry name" value="HisKA"/>
    <property type="match status" value="1"/>
</dbReference>
<evidence type="ECO:0000256" key="5">
    <source>
        <dbReference type="SAM" id="Phobius"/>
    </source>
</evidence>
<dbReference type="Gene3D" id="3.30.565.10">
    <property type="entry name" value="Histidine kinase-like ATPase, C-terminal domain"/>
    <property type="match status" value="1"/>
</dbReference>
<dbReference type="InterPro" id="IPR004358">
    <property type="entry name" value="Sig_transdc_His_kin-like_C"/>
</dbReference>
<evidence type="ECO:0000256" key="3">
    <source>
        <dbReference type="ARBA" id="ARBA00022553"/>
    </source>
</evidence>
<keyword evidence="4" id="KW-0175">Coiled coil</keyword>
<evidence type="ECO:0000259" key="6">
    <source>
        <dbReference type="PROSITE" id="PS50109"/>
    </source>
</evidence>
<dbReference type="KEGG" id="gsn:YC6258_05296"/>
<dbReference type="InterPro" id="IPR036097">
    <property type="entry name" value="HisK_dim/P_sf"/>
</dbReference>
<dbReference type="InterPro" id="IPR036890">
    <property type="entry name" value="HATPase_C_sf"/>
</dbReference>
<dbReference type="AlphaFoldDB" id="A0A0C5VT12"/>
<dbReference type="EC" id="2.7.13.3" evidence="2"/>
<reference evidence="7 8" key="1">
    <citation type="submission" date="2014-01" db="EMBL/GenBank/DDBJ databases">
        <title>Full genme sequencing of cellulolytic bacterium Gynuella sunshinyii YC6258T gen. nov., sp. nov.</title>
        <authorList>
            <person name="Khan H."/>
            <person name="Chung E.J."/>
            <person name="Chung Y.R."/>
        </authorList>
    </citation>
    <scope>NUCLEOTIDE SEQUENCE [LARGE SCALE GENOMIC DNA]</scope>
    <source>
        <strain evidence="7 8">YC6258</strain>
    </source>
</reference>
<evidence type="ECO:0000313" key="8">
    <source>
        <dbReference type="Proteomes" id="UP000032266"/>
    </source>
</evidence>
<evidence type="ECO:0000256" key="2">
    <source>
        <dbReference type="ARBA" id="ARBA00012438"/>
    </source>
</evidence>
<name>A0A0C5VT12_9GAMM</name>
<feature type="coiled-coil region" evidence="4">
    <location>
        <begin position="219"/>
        <end position="288"/>
    </location>
</feature>
<dbReference type="SMART" id="SM00387">
    <property type="entry name" value="HATPase_c"/>
    <property type="match status" value="1"/>
</dbReference>
<accession>A0A0C5VT12</accession>
<evidence type="ECO:0000313" key="7">
    <source>
        <dbReference type="EMBL" id="AJQ97326.1"/>
    </source>
</evidence>
<keyword evidence="5" id="KW-0812">Transmembrane</keyword>
<keyword evidence="3" id="KW-0597">Phosphoprotein</keyword>
<proteinExistence type="predicted"/>
<dbReference type="InterPro" id="IPR003661">
    <property type="entry name" value="HisK_dim/P_dom"/>
</dbReference>
<keyword evidence="7" id="KW-0418">Kinase</keyword>
<dbReference type="SUPFAM" id="SSF55874">
    <property type="entry name" value="ATPase domain of HSP90 chaperone/DNA topoisomerase II/histidine kinase"/>
    <property type="match status" value="1"/>
</dbReference>
<dbReference type="PANTHER" id="PTHR43065">
    <property type="entry name" value="SENSOR HISTIDINE KINASE"/>
    <property type="match status" value="1"/>
</dbReference>
<comment type="catalytic activity">
    <reaction evidence="1">
        <text>ATP + protein L-histidine = ADP + protein N-phospho-L-histidine.</text>
        <dbReference type="EC" id="2.7.13.3"/>
    </reaction>
</comment>
<dbReference type="Pfam" id="PF02518">
    <property type="entry name" value="HATPase_c"/>
    <property type="match status" value="1"/>
</dbReference>
<dbReference type="GO" id="GO:0000155">
    <property type="term" value="F:phosphorelay sensor kinase activity"/>
    <property type="evidence" value="ECO:0007669"/>
    <property type="project" value="InterPro"/>
</dbReference>
<dbReference type="SUPFAM" id="SSF47384">
    <property type="entry name" value="Homodimeric domain of signal transducing histidine kinase"/>
    <property type="match status" value="1"/>
</dbReference>
<evidence type="ECO:0000256" key="1">
    <source>
        <dbReference type="ARBA" id="ARBA00000085"/>
    </source>
</evidence>
<organism evidence="7 8">
    <name type="scientific">Gynuella sunshinyii YC6258</name>
    <dbReference type="NCBI Taxonomy" id="1445510"/>
    <lineage>
        <taxon>Bacteria</taxon>
        <taxon>Pseudomonadati</taxon>
        <taxon>Pseudomonadota</taxon>
        <taxon>Gammaproteobacteria</taxon>
        <taxon>Oceanospirillales</taxon>
        <taxon>Saccharospirillaceae</taxon>
        <taxon>Gynuella</taxon>
    </lineage>
</organism>
<sequence>MRLLESRLARQLMYRVILILVIIASSVILSEFYLIYRLQVENQRQSINQMMHTLQPILSQSLWNFDDDAVKSLAETMLINPHVSGVIISDDTLNVIAQLGEIDPLRNISFAEEGLQSQNSRIIYYSRIIYTGLRSKETLIGHVVLAITNEGIWAGLMPALKIQAGIGLLALTLTGFFYYRMLTNDISKPISKLSEGLANYRAGQIHLDDISITHDGLQNNELSDLLHQYHHLLERLREREKQIRAHNKNLETEVHQRTEELLITNNHLLESLEKLKLAQQELIEQERLASLGELVSGVAHEVNTPLGVAITANSFLWEEVQQVAGQLTQNELTRTQMDSFMTSAEESCQILSDNLKRAAELIESFKQVAVDQTHEELRTLQMNSYIRTLVRSLQPQMKRSHVTIKLDLDESLTVTTYPGAIAQLLTNLIMNAYIHAYNQGQTAGNIVVSCHQVNNLIQLQVRDFGTGMDATTKAKVYEPFFTTRRSQGGTGLGMNIAYNLVTQKLHGKIDVKTEPGKGTAFLITFPSQAEIHPSAESLKRH</sequence>
<dbReference type="InterPro" id="IPR003594">
    <property type="entry name" value="HATPase_dom"/>
</dbReference>
<dbReference type="Proteomes" id="UP000032266">
    <property type="component" value="Chromosome"/>
</dbReference>
<keyword evidence="8" id="KW-1185">Reference proteome</keyword>
<dbReference type="RefSeq" id="WP_044619101.1">
    <property type="nucleotide sequence ID" value="NZ_CP007142.1"/>
</dbReference>
<keyword evidence="7" id="KW-0808">Transferase</keyword>
<dbReference type="InterPro" id="IPR005467">
    <property type="entry name" value="His_kinase_dom"/>
</dbReference>
<dbReference type="EMBL" id="CP007142">
    <property type="protein sequence ID" value="AJQ97326.1"/>
    <property type="molecule type" value="Genomic_DNA"/>
</dbReference>
<gene>
    <name evidence="7" type="ORF">YC6258_05296</name>
</gene>
<dbReference type="PRINTS" id="PR00344">
    <property type="entry name" value="BCTRLSENSOR"/>
</dbReference>
<dbReference type="HOGENOM" id="CLU_000445_133_5_6"/>
<dbReference type="PANTHER" id="PTHR43065:SF47">
    <property type="match status" value="1"/>
</dbReference>
<dbReference type="PROSITE" id="PS50109">
    <property type="entry name" value="HIS_KIN"/>
    <property type="match status" value="1"/>
</dbReference>
<feature type="domain" description="Histidine kinase" evidence="6">
    <location>
        <begin position="297"/>
        <end position="529"/>
    </location>
</feature>
<evidence type="ECO:0000256" key="4">
    <source>
        <dbReference type="SAM" id="Coils"/>
    </source>
</evidence>
<protein>
    <recommendedName>
        <fullName evidence="2">histidine kinase</fullName>
        <ecNumber evidence="2">2.7.13.3</ecNumber>
    </recommendedName>
</protein>
<dbReference type="PATRIC" id="fig|1445510.3.peg.5257"/>
<feature type="transmembrane region" description="Helical" evidence="5">
    <location>
        <begin position="12"/>
        <end position="36"/>
    </location>
</feature>
<dbReference type="Gene3D" id="1.10.287.130">
    <property type="match status" value="1"/>
</dbReference>
<keyword evidence="5" id="KW-0472">Membrane</keyword>
<keyword evidence="5" id="KW-1133">Transmembrane helix</keyword>